<protein>
    <submittedName>
        <fullName evidence="6">ArsR/SmtB family transcription factor</fullName>
    </submittedName>
</protein>
<sequence>MNQTADAYKASLYAELAKVGKSLSSDRRLELMDLLVQSPKTVETLARQSGMSIANTSRHLQTLREANLVSRAKRGNFVIYELASDQVAQLFYLLRDVGESQLATMRQIQRDFDATENVQTLDLAAAMKLVTRDDVQLLDVRPVEEYQAGHIAGAVNIPIEHLQDRLAELQPSQDIIVYCRGHLCALTNQATRLLNEHGRHAYSLNESYYDWRQFAAKQTETTR</sequence>
<gene>
    <name evidence="6" type="ORF">ACFFLI_02500</name>
</gene>
<dbReference type="InterPro" id="IPR011991">
    <property type="entry name" value="ArsR-like_HTH"/>
</dbReference>
<dbReference type="Pfam" id="PF00581">
    <property type="entry name" value="Rhodanese"/>
    <property type="match status" value="1"/>
</dbReference>
<dbReference type="PANTHER" id="PTHR43132">
    <property type="entry name" value="ARSENICAL RESISTANCE OPERON REPRESSOR ARSR-RELATED"/>
    <property type="match status" value="1"/>
</dbReference>
<dbReference type="SUPFAM" id="SSF46785">
    <property type="entry name" value="Winged helix' DNA-binding domain"/>
    <property type="match status" value="1"/>
</dbReference>
<dbReference type="InterPro" id="IPR001763">
    <property type="entry name" value="Rhodanese-like_dom"/>
</dbReference>
<name>A0ABV5WRG0_9LACO</name>
<dbReference type="PRINTS" id="PR00778">
    <property type="entry name" value="HTHARSR"/>
</dbReference>
<dbReference type="Pfam" id="PF01022">
    <property type="entry name" value="HTH_5"/>
    <property type="match status" value="1"/>
</dbReference>
<dbReference type="Gene3D" id="1.10.10.10">
    <property type="entry name" value="Winged helix-like DNA-binding domain superfamily/Winged helix DNA-binding domain"/>
    <property type="match status" value="1"/>
</dbReference>
<dbReference type="CDD" id="cd00158">
    <property type="entry name" value="RHOD"/>
    <property type="match status" value="1"/>
</dbReference>
<dbReference type="PANTHER" id="PTHR43132:SF8">
    <property type="entry name" value="HTH-TYPE TRANSCRIPTIONAL REGULATOR KMTR"/>
    <property type="match status" value="1"/>
</dbReference>
<feature type="domain" description="Rhodanese" evidence="4">
    <location>
        <begin position="131"/>
        <end position="220"/>
    </location>
</feature>
<dbReference type="NCBIfam" id="NF033788">
    <property type="entry name" value="HTH_metalloreg"/>
    <property type="match status" value="1"/>
</dbReference>
<dbReference type="InterPro" id="IPR036390">
    <property type="entry name" value="WH_DNA-bd_sf"/>
</dbReference>
<evidence type="ECO:0000313" key="6">
    <source>
        <dbReference type="EMBL" id="MFB9768743.1"/>
    </source>
</evidence>
<evidence type="ECO:0000259" key="5">
    <source>
        <dbReference type="PROSITE" id="PS50987"/>
    </source>
</evidence>
<evidence type="ECO:0000259" key="4">
    <source>
        <dbReference type="PROSITE" id="PS50206"/>
    </source>
</evidence>
<comment type="caution">
    <text evidence="6">The sequence shown here is derived from an EMBL/GenBank/DDBJ whole genome shotgun (WGS) entry which is preliminary data.</text>
</comment>
<dbReference type="CDD" id="cd00090">
    <property type="entry name" value="HTH_ARSR"/>
    <property type="match status" value="1"/>
</dbReference>
<dbReference type="SMART" id="SM00450">
    <property type="entry name" value="RHOD"/>
    <property type="match status" value="1"/>
</dbReference>
<dbReference type="InterPro" id="IPR001845">
    <property type="entry name" value="HTH_ArsR_DNA-bd_dom"/>
</dbReference>
<evidence type="ECO:0000313" key="7">
    <source>
        <dbReference type="Proteomes" id="UP001589691"/>
    </source>
</evidence>
<reference evidence="6 7" key="1">
    <citation type="submission" date="2024-09" db="EMBL/GenBank/DDBJ databases">
        <authorList>
            <person name="Sun Q."/>
            <person name="Mori K."/>
        </authorList>
    </citation>
    <scope>NUCLEOTIDE SEQUENCE [LARGE SCALE GENOMIC DNA]</scope>
    <source>
        <strain evidence="6 7">TBRC 4576</strain>
    </source>
</reference>
<evidence type="ECO:0000256" key="3">
    <source>
        <dbReference type="ARBA" id="ARBA00023163"/>
    </source>
</evidence>
<dbReference type="InterPro" id="IPR036388">
    <property type="entry name" value="WH-like_DNA-bd_sf"/>
</dbReference>
<proteinExistence type="predicted"/>
<dbReference type="SMART" id="SM00418">
    <property type="entry name" value="HTH_ARSR"/>
    <property type="match status" value="1"/>
</dbReference>
<keyword evidence="7" id="KW-1185">Reference proteome</keyword>
<feature type="domain" description="HTH arsR-type" evidence="5">
    <location>
        <begin position="8"/>
        <end position="102"/>
    </location>
</feature>
<dbReference type="EMBL" id="JBHLZY010000005">
    <property type="protein sequence ID" value="MFB9768743.1"/>
    <property type="molecule type" value="Genomic_DNA"/>
</dbReference>
<dbReference type="Proteomes" id="UP001589691">
    <property type="component" value="Unassembled WGS sequence"/>
</dbReference>
<dbReference type="PROSITE" id="PS50987">
    <property type="entry name" value="HTH_ARSR_2"/>
    <property type="match status" value="1"/>
</dbReference>
<accession>A0ABV5WRG0</accession>
<dbReference type="InterPro" id="IPR036873">
    <property type="entry name" value="Rhodanese-like_dom_sf"/>
</dbReference>
<dbReference type="PROSITE" id="PS50206">
    <property type="entry name" value="RHODANESE_3"/>
    <property type="match status" value="1"/>
</dbReference>
<keyword evidence="1" id="KW-0805">Transcription regulation</keyword>
<keyword evidence="2" id="KW-0238">DNA-binding</keyword>
<dbReference type="RefSeq" id="WP_137642254.1">
    <property type="nucleotide sequence ID" value="NZ_BJEA01000007.1"/>
</dbReference>
<dbReference type="SUPFAM" id="SSF52821">
    <property type="entry name" value="Rhodanese/Cell cycle control phosphatase"/>
    <property type="match status" value="1"/>
</dbReference>
<evidence type="ECO:0000256" key="1">
    <source>
        <dbReference type="ARBA" id="ARBA00023015"/>
    </source>
</evidence>
<evidence type="ECO:0000256" key="2">
    <source>
        <dbReference type="ARBA" id="ARBA00023125"/>
    </source>
</evidence>
<dbReference type="Gene3D" id="3.40.250.10">
    <property type="entry name" value="Rhodanese-like domain"/>
    <property type="match status" value="1"/>
</dbReference>
<dbReference type="InterPro" id="IPR051011">
    <property type="entry name" value="Metal_resp_trans_reg"/>
</dbReference>
<keyword evidence="3" id="KW-0804">Transcription</keyword>
<organism evidence="6 7">
    <name type="scientific">Lactiplantibacillus modestisalitolerans</name>
    <dbReference type="NCBI Taxonomy" id="1457219"/>
    <lineage>
        <taxon>Bacteria</taxon>
        <taxon>Bacillati</taxon>
        <taxon>Bacillota</taxon>
        <taxon>Bacilli</taxon>
        <taxon>Lactobacillales</taxon>
        <taxon>Lactobacillaceae</taxon>
        <taxon>Lactiplantibacillus</taxon>
    </lineage>
</organism>